<gene>
    <name evidence="2" type="ORF">SAMN05428946_0850</name>
</gene>
<dbReference type="PANTHER" id="PTHR36512:SF3">
    <property type="entry name" value="BLR5678 PROTEIN"/>
    <property type="match status" value="1"/>
</dbReference>
<dbReference type="EMBL" id="FTPL01000001">
    <property type="protein sequence ID" value="SIT72348.1"/>
    <property type="molecule type" value="Genomic_DNA"/>
</dbReference>
<dbReference type="Gene3D" id="3.60.70.12">
    <property type="entry name" value="L-amino peptidase D-ALA esterase/amidase"/>
    <property type="match status" value="1"/>
</dbReference>
<organism evidence="2 3">
    <name type="scientific">Edaphobacillus lindanitolerans</name>
    <dbReference type="NCBI Taxonomy" id="550447"/>
    <lineage>
        <taxon>Bacteria</taxon>
        <taxon>Bacillati</taxon>
        <taxon>Bacillota</taxon>
        <taxon>Bacilli</taxon>
        <taxon>Bacillales</taxon>
        <taxon>Bacillaceae</taxon>
        <taxon>Edaphobacillus</taxon>
    </lineage>
</organism>
<dbReference type="SUPFAM" id="SSF56266">
    <property type="entry name" value="DmpA/ArgJ-like"/>
    <property type="match status" value="1"/>
</dbReference>
<evidence type="ECO:0000313" key="2">
    <source>
        <dbReference type="EMBL" id="SIT72348.1"/>
    </source>
</evidence>
<dbReference type="CDD" id="cd02253">
    <property type="entry name" value="DmpA"/>
    <property type="match status" value="1"/>
</dbReference>
<comment type="similarity">
    <text evidence="1">Belongs to the peptidase S58 family.</text>
</comment>
<proteinExistence type="inferred from homology"/>
<dbReference type="InterPro" id="IPR016117">
    <property type="entry name" value="ArgJ-like_dom_sf"/>
</dbReference>
<keyword evidence="2" id="KW-0378">Hydrolase</keyword>
<evidence type="ECO:0000256" key="1">
    <source>
        <dbReference type="ARBA" id="ARBA00007068"/>
    </source>
</evidence>
<dbReference type="STRING" id="550447.SAMN05428946_0850"/>
<protein>
    <submittedName>
        <fullName evidence="2">L-aminopeptidase DmpA. Serine peptidase. MEROPS family S58</fullName>
    </submittedName>
</protein>
<keyword evidence="3" id="KW-1185">Reference proteome</keyword>
<dbReference type="AlphaFoldDB" id="A0A1U7PI91"/>
<dbReference type="OrthoDB" id="9770388at2"/>
<dbReference type="PANTHER" id="PTHR36512">
    <property type="entry name" value="D-AMINOPEPTIDASE"/>
    <property type="match status" value="1"/>
</dbReference>
<evidence type="ECO:0000313" key="3">
    <source>
        <dbReference type="Proteomes" id="UP000187550"/>
    </source>
</evidence>
<dbReference type="Pfam" id="PF03576">
    <property type="entry name" value="Peptidase_S58"/>
    <property type="match status" value="1"/>
</dbReference>
<accession>A0A1U7PI91</accession>
<dbReference type="Proteomes" id="UP000187550">
    <property type="component" value="Unassembled WGS sequence"/>
</dbReference>
<keyword evidence="2" id="KW-0645">Protease</keyword>
<keyword evidence="2" id="KW-0031">Aminopeptidase</keyword>
<dbReference type="InterPro" id="IPR005321">
    <property type="entry name" value="Peptidase_S58_DmpA"/>
</dbReference>
<name>A0A1U7PI91_9BACI</name>
<dbReference type="GO" id="GO:0004177">
    <property type="term" value="F:aminopeptidase activity"/>
    <property type="evidence" value="ECO:0007669"/>
    <property type="project" value="UniProtKB-KW"/>
</dbReference>
<reference evidence="3" key="1">
    <citation type="submission" date="2017-01" db="EMBL/GenBank/DDBJ databases">
        <authorList>
            <person name="Varghese N."/>
            <person name="Submissions S."/>
        </authorList>
    </citation>
    <scope>NUCLEOTIDE SEQUENCE [LARGE SCALE GENOMIC DNA]</scope>
    <source>
        <strain evidence="3">MNA4</strain>
    </source>
</reference>
<sequence>MDARDLGIPFEGKTGAFNAITDVPGVTVGYATLLQGDGQLEVGKGPVRTGVTAILPASDRSTLSPVWAGMYALNGNGEMTGTHWIQDAGYFLSPICISNTHAVGTVHQAVTKWMVDTYKEQYHRRHLWAMPVVAETYDGILNDINGFHVKEHHVLEALETAKSGKIDQGNVGGGTGMICYEFKGGTGTSSRQVDIDGENYHIGVLVQANHGKRDWLNVAGVPVGKHLTEHVLYGKEMGSIIVIIGTDIPMLPHQLRRLAKRAAIGIGRSGTPGGNDSGDIFLAFSNANEMEIPQQEKARLHMDLINDEYFDCIYEQAVHAVDEAIINAMVSAEDMTTLKPEGKVIKAIDHQELLAVLRRYNRVSPEKEGERS</sequence>